<dbReference type="EMBL" id="JAUSVX010000006">
    <property type="protein sequence ID" value="MDQ0470720.1"/>
    <property type="molecule type" value="Genomic_DNA"/>
</dbReference>
<reference evidence="1 2" key="1">
    <citation type="submission" date="2023-07" db="EMBL/GenBank/DDBJ databases">
        <title>Genomic Encyclopedia of Type Strains, Phase IV (KMG-IV): sequencing the most valuable type-strain genomes for metagenomic binning, comparative biology and taxonomic classification.</title>
        <authorList>
            <person name="Goeker M."/>
        </authorList>
    </citation>
    <scope>NUCLEOTIDE SEQUENCE [LARGE SCALE GENOMIC DNA]</scope>
    <source>
        <strain evidence="1 2">DSM 19619</strain>
    </source>
</reference>
<accession>A0ABU0J8W8</accession>
<keyword evidence="2" id="KW-1185">Reference proteome</keyword>
<dbReference type="Pfam" id="PF09939">
    <property type="entry name" value="DUF2171"/>
    <property type="match status" value="1"/>
</dbReference>
<proteinExistence type="predicted"/>
<sequence length="246" mass="26022">MTEIIKAFFDSRVEATKAIEDLVAAGISRSAVTLLPDREAAEPSREVGSFDNPERGEGGFWASLMRLFTADEGRGVYEDSMGRSGTLLHIAVEPGEVDLVQTVLDEHDAVDITEPPEAWRQAGWIDAVPVDGAQAVPAADSPTSAVPVTGATGAGIPAMPAQGGRVEAPQPPSSTAASGILERMEVIAADGTRVGTVDHLDGRDQIKLAKNTSPDGRHHYVPLAWVDHVDAHVHLTKAAPEVRASW</sequence>
<dbReference type="InterPro" id="IPR018684">
    <property type="entry name" value="DUF2171"/>
</dbReference>
<evidence type="ECO:0000313" key="1">
    <source>
        <dbReference type="EMBL" id="MDQ0470720.1"/>
    </source>
</evidence>
<evidence type="ECO:0008006" key="3">
    <source>
        <dbReference type="Google" id="ProtNLM"/>
    </source>
</evidence>
<gene>
    <name evidence="1" type="ORF">QO011_003739</name>
</gene>
<organism evidence="1 2">
    <name type="scientific">Labrys wisconsinensis</name>
    <dbReference type="NCBI Taxonomy" id="425677"/>
    <lineage>
        <taxon>Bacteria</taxon>
        <taxon>Pseudomonadati</taxon>
        <taxon>Pseudomonadota</taxon>
        <taxon>Alphaproteobacteria</taxon>
        <taxon>Hyphomicrobiales</taxon>
        <taxon>Xanthobacteraceae</taxon>
        <taxon>Labrys</taxon>
    </lineage>
</organism>
<dbReference type="Proteomes" id="UP001242480">
    <property type="component" value="Unassembled WGS sequence"/>
</dbReference>
<evidence type="ECO:0000313" key="2">
    <source>
        <dbReference type="Proteomes" id="UP001242480"/>
    </source>
</evidence>
<comment type="caution">
    <text evidence="1">The sequence shown here is derived from an EMBL/GenBank/DDBJ whole genome shotgun (WGS) entry which is preliminary data.</text>
</comment>
<name>A0ABU0J8W8_9HYPH</name>
<protein>
    <recommendedName>
        <fullName evidence="3">DUF2171 domain-containing protein</fullName>
    </recommendedName>
</protein>